<sequence>MLHRLLLGLIAVTSLTLGGCALSPQQLSPQPKLNNNFTAVGQGQPVVVRVVDGRPSPVLGTRGGLYSETSNISVASADIVPKLQAQAEAAVRLLGFTPTPNAYNAPQLTITLAELKYQSPKDSTYVTEADISASFRADVQNASGRYSGRYGASLNQRFGSAPNQQTNTKLVSDVLSDALTRTFKDPTIAQKLAQQ</sequence>
<evidence type="ECO:0000256" key="1">
    <source>
        <dbReference type="SAM" id="SignalP"/>
    </source>
</evidence>
<dbReference type="RefSeq" id="WP_204915242.1">
    <property type="nucleotide sequence ID" value="NZ_JAFEUP010000001.1"/>
</dbReference>
<feature type="chain" id="PRO_5046034255" description="Lipoprotein" evidence="1">
    <location>
        <begin position="22"/>
        <end position="195"/>
    </location>
</feature>
<evidence type="ECO:0000313" key="3">
    <source>
        <dbReference type="Proteomes" id="UP000717995"/>
    </source>
</evidence>
<dbReference type="Proteomes" id="UP000717995">
    <property type="component" value="Unassembled WGS sequence"/>
</dbReference>
<dbReference type="PROSITE" id="PS51257">
    <property type="entry name" value="PROKAR_LIPOPROTEIN"/>
    <property type="match status" value="1"/>
</dbReference>
<organism evidence="2 3">
    <name type="scientific">Zestomonas insulae</name>
    <dbReference type="NCBI Taxonomy" id="2809017"/>
    <lineage>
        <taxon>Bacteria</taxon>
        <taxon>Pseudomonadati</taxon>
        <taxon>Pseudomonadota</taxon>
        <taxon>Gammaproteobacteria</taxon>
        <taxon>Pseudomonadales</taxon>
        <taxon>Pseudomonadaceae</taxon>
        <taxon>Zestomonas</taxon>
    </lineage>
</organism>
<keyword evidence="3" id="KW-1185">Reference proteome</keyword>
<proteinExistence type="predicted"/>
<gene>
    <name evidence="2" type="ORF">JQX08_05525</name>
</gene>
<comment type="caution">
    <text evidence="2">The sequence shown here is derived from an EMBL/GenBank/DDBJ whole genome shotgun (WGS) entry which is preliminary data.</text>
</comment>
<protein>
    <recommendedName>
        <fullName evidence="4">Lipoprotein</fullName>
    </recommendedName>
</protein>
<evidence type="ECO:0000313" key="2">
    <source>
        <dbReference type="EMBL" id="MBM7060162.1"/>
    </source>
</evidence>
<feature type="signal peptide" evidence="1">
    <location>
        <begin position="1"/>
        <end position="21"/>
    </location>
</feature>
<reference evidence="2 3" key="1">
    <citation type="submission" date="2021-02" db="EMBL/GenBank/DDBJ databases">
        <authorList>
            <person name="Lee D.-H."/>
        </authorList>
    </citation>
    <scope>NUCLEOTIDE SEQUENCE [LARGE SCALE GENOMIC DNA]</scope>
    <source>
        <strain evidence="2 3">UL073</strain>
    </source>
</reference>
<keyword evidence="1" id="KW-0732">Signal</keyword>
<dbReference type="Pfam" id="PF03923">
    <property type="entry name" value="Lipoprotein_16"/>
    <property type="match status" value="1"/>
</dbReference>
<dbReference type="InterPro" id="IPR005619">
    <property type="entry name" value="Uncharacterised_YajG"/>
</dbReference>
<dbReference type="EMBL" id="JAFEUP010000001">
    <property type="protein sequence ID" value="MBM7060162.1"/>
    <property type="molecule type" value="Genomic_DNA"/>
</dbReference>
<accession>A0ABS2IAW4</accession>
<name>A0ABS2IAW4_9GAMM</name>
<evidence type="ECO:0008006" key="4">
    <source>
        <dbReference type="Google" id="ProtNLM"/>
    </source>
</evidence>